<dbReference type="Gene3D" id="2.60.120.260">
    <property type="entry name" value="Galactose-binding domain-like"/>
    <property type="match status" value="1"/>
</dbReference>
<dbReference type="InterPro" id="IPR032740">
    <property type="entry name" value="GxDLY"/>
</dbReference>
<keyword evidence="3" id="KW-0378">Hydrolase</keyword>
<accession>A0ABW3B9B5</accession>
<dbReference type="InterPro" id="IPR013830">
    <property type="entry name" value="SGNH_hydro"/>
</dbReference>
<dbReference type="GO" id="GO:0016787">
    <property type="term" value="F:hydrolase activity"/>
    <property type="evidence" value="ECO:0007669"/>
    <property type="project" value="UniProtKB-KW"/>
</dbReference>
<name>A0ABW3B9B5_9FLAO</name>
<comment type="caution">
    <text evidence="3">The sequence shown here is derived from an EMBL/GenBank/DDBJ whole genome shotgun (WGS) entry which is preliminary data.</text>
</comment>
<reference evidence="4" key="1">
    <citation type="journal article" date="2019" name="Int. J. Syst. Evol. Microbiol.">
        <title>The Global Catalogue of Microorganisms (GCM) 10K type strain sequencing project: providing services to taxonomists for standard genome sequencing and annotation.</title>
        <authorList>
            <consortium name="The Broad Institute Genomics Platform"/>
            <consortium name="The Broad Institute Genome Sequencing Center for Infectious Disease"/>
            <person name="Wu L."/>
            <person name="Ma J."/>
        </authorList>
    </citation>
    <scope>NUCLEOTIDE SEQUENCE [LARGE SCALE GENOMIC DNA]</scope>
    <source>
        <strain evidence="4">CCUG 61948</strain>
    </source>
</reference>
<dbReference type="Pfam" id="PF14607">
    <property type="entry name" value="GxDLY"/>
    <property type="match status" value="1"/>
</dbReference>
<evidence type="ECO:0000313" key="3">
    <source>
        <dbReference type="EMBL" id="MFD0799670.1"/>
    </source>
</evidence>
<evidence type="ECO:0000259" key="1">
    <source>
        <dbReference type="Pfam" id="PF14606"/>
    </source>
</evidence>
<dbReference type="CDD" id="cd01844">
    <property type="entry name" value="SGNH_hydrolase_like_6"/>
    <property type="match status" value="1"/>
</dbReference>
<sequence length="364" mass="41036">MNNSRYFYLLFTVIFSYTYAQKAASLTWHDPLKTITKIDGQGWENIAYTRLPNIAEKSVRGPVWSLSRNSAGLSIRFTSNTETIKVEYTVGGDIAMHHMPATGVSGVDLYGKNDAGNWQWYRGKHTFSDPISFSFKTAGSPISGREYQLYLPLYNSVKNLKIGISQGSEITFLPQRNQKPIVVYGTSIAQGACASRPGMAWTNILRRLLDYPMVNLGFSGNGRLEPEVLALVTDVDAELYVLDCLPNLSPNETHTETEIKKRLRRSIQHIREKRPESKILLTQHAGYSDGEVDSGRRSIYETLNRWTSDVFEELQKSNPQNLYMLTKAEINLSNDAFVDGTHPTDLGMEQYAKAYKAKLNAILK</sequence>
<evidence type="ECO:0000259" key="2">
    <source>
        <dbReference type="Pfam" id="PF14607"/>
    </source>
</evidence>
<proteinExistence type="predicted"/>
<dbReference type="PANTHER" id="PTHR30383">
    <property type="entry name" value="THIOESTERASE 1/PROTEASE 1/LYSOPHOSPHOLIPASE L1"/>
    <property type="match status" value="1"/>
</dbReference>
<dbReference type="InterPro" id="IPR051532">
    <property type="entry name" value="Ester_Hydrolysis_Enzymes"/>
</dbReference>
<dbReference type="RefSeq" id="WP_379936655.1">
    <property type="nucleotide sequence ID" value="NZ_JBHTHY010000028.1"/>
</dbReference>
<dbReference type="PANTHER" id="PTHR30383:SF29">
    <property type="entry name" value="SGNH HYDROLASE-TYPE ESTERASE DOMAIN-CONTAINING PROTEIN"/>
    <property type="match status" value="1"/>
</dbReference>
<dbReference type="EMBL" id="JBHTHY010000028">
    <property type="protein sequence ID" value="MFD0799670.1"/>
    <property type="molecule type" value="Genomic_DNA"/>
</dbReference>
<gene>
    <name evidence="3" type="ORF">ACFQZJ_19530</name>
</gene>
<keyword evidence="4" id="KW-1185">Reference proteome</keyword>
<dbReference type="InterPro" id="IPR036514">
    <property type="entry name" value="SGNH_hydro_sf"/>
</dbReference>
<evidence type="ECO:0000313" key="4">
    <source>
        <dbReference type="Proteomes" id="UP001597012"/>
    </source>
</evidence>
<dbReference type="Gene3D" id="3.40.50.1110">
    <property type="entry name" value="SGNH hydrolase"/>
    <property type="match status" value="1"/>
</dbReference>
<dbReference type="Proteomes" id="UP001597012">
    <property type="component" value="Unassembled WGS sequence"/>
</dbReference>
<dbReference type="Pfam" id="PF14606">
    <property type="entry name" value="Lipase_GDSL_3"/>
    <property type="match status" value="1"/>
</dbReference>
<organism evidence="3 4">
    <name type="scientific">Maribacter chungangensis</name>
    <dbReference type="NCBI Taxonomy" id="1069117"/>
    <lineage>
        <taxon>Bacteria</taxon>
        <taxon>Pseudomonadati</taxon>
        <taxon>Bacteroidota</taxon>
        <taxon>Flavobacteriia</taxon>
        <taxon>Flavobacteriales</taxon>
        <taxon>Flavobacteriaceae</taxon>
        <taxon>Maribacter</taxon>
    </lineage>
</organism>
<feature type="domain" description="SGNH hydrolase-type esterase" evidence="1">
    <location>
        <begin position="178"/>
        <end position="359"/>
    </location>
</feature>
<dbReference type="SUPFAM" id="SSF52266">
    <property type="entry name" value="SGNH hydrolase"/>
    <property type="match status" value="1"/>
</dbReference>
<feature type="domain" description="SGNH hydrolase-type esterase N-terminal" evidence="2">
    <location>
        <begin position="27"/>
        <end position="170"/>
    </location>
</feature>
<protein>
    <submittedName>
        <fullName evidence="3">SGNH/GDSL hydrolase family protein</fullName>
    </submittedName>
</protein>